<keyword evidence="1" id="KW-0812">Transmembrane</keyword>
<keyword evidence="4" id="KW-1185">Reference proteome</keyword>
<sequence>MKKVEKADAEKYFKLRTIMIFSFILIALLVSFGVVTFAEFFSQFTFMGAPLHYYMGSQGAIVVFIVLLFLNAIISDRLDAKFGVDNATNERIVGGQSMDQ</sequence>
<protein>
    <submittedName>
        <fullName evidence="3">DUF4212 domain-containing protein</fullName>
    </submittedName>
</protein>
<keyword evidence="1" id="KW-0472">Membrane</keyword>
<feature type="domain" description="Sodium symporter small subunit" evidence="2">
    <location>
        <begin position="10"/>
        <end position="85"/>
    </location>
</feature>
<dbReference type="InterPro" id="IPR019886">
    <property type="entry name" value="Na_symporter_ssu"/>
</dbReference>
<accession>A0A345C2Y6</accession>
<name>A0A345C2Y6_9BACI</name>
<reference evidence="3 4" key="1">
    <citation type="journal article" date="2018" name="J. Microbiol.">
        <title>Salicibibacter kimchii gen. nov., sp. nov., a moderately halophilic and alkalitolerant bacterium in the family Bacillaceae, isolated from kimchi.</title>
        <authorList>
            <person name="Jang J.Y."/>
            <person name="Oh Y.J."/>
            <person name="Lim S.K."/>
            <person name="Park H.K."/>
            <person name="Lee C."/>
            <person name="Kim J.Y."/>
            <person name="Lee M.A."/>
            <person name="Choi H.J."/>
        </authorList>
    </citation>
    <scope>NUCLEOTIDE SEQUENCE [LARGE SCALE GENOMIC DNA]</scope>
    <source>
        <strain evidence="3 4">NKC1-1</strain>
    </source>
</reference>
<dbReference type="Pfam" id="PF13937">
    <property type="entry name" value="DUF4212"/>
    <property type="match status" value="1"/>
</dbReference>
<evidence type="ECO:0000256" key="1">
    <source>
        <dbReference type="SAM" id="Phobius"/>
    </source>
</evidence>
<evidence type="ECO:0000259" key="2">
    <source>
        <dbReference type="Pfam" id="PF13937"/>
    </source>
</evidence>
<dbReference type="RefSeq" id="WP_114375509.1">
    <property type="nucleotide sequence ID" value="NZ_CP031092.1"/>
</dbReference>
<dbReference type="OrthoDB" id="9797746at2"/>
<dbReference type="AlphaFoldDB" id="A0A345C2Y6"/>
<dbReference type="KEGG" id="rue:DT065_17295"/>
<proteinExistence type="predicted"/>
<feature type="transmembrane region" description="Helical" evidence="1">
    <location>
        <begin position="53"/>
        <end position="74"/>
    </location>
</feature>
<dbReference type="EMBL" id="CP031092">
    <property type="protein sequence ID" value="AXF57567.1"/>
    <property type="molecule type" value="Genomic_DNA"/>
</dbReference>
<evidence type="ECO:0000313" key="3">
    <source>
        <dbReference type="EMBL" id="AXF57567.1"/>
    </source>
</evidence>
<organism evidence="3 4">
    <name type="scientific">Salicibibacter kimchii</name>
    <dbReference type="NCBI Taxonomy" id="2099786"/>
    <lineage>
        <taxon>Bacteria</taxon>
        <taxon>Bacillati</taxon>
        <taxon>Bacillota</taxon>
        <taxon>Bacilli</taxon>
        <taxon>Bacillales</taxon>
        <taxon>Bacillaceae</taxon>
        <taxon>Salicibibacter</taxon>
    </lineage>
</organism>
<keyword evidence="1" id="KW-1133">Transmembrane helix</keyword>
<gene>
    <name evidence="3" type="ORF">DT065_17295</name>
</gene>
<dbReference type="NCBIfam" id="TIGR03647">
    <property type="entry name" value="Na_symport_sm"/>
    <property type="match status" value="1"/>
</dbReference>
<dbReference type="Proteomes" id="UP000252100">
    <property type="component" value="Chromosome"/>
</dbReference>
<feature type="transmembrane region" description="Helical" evidence="1">
    <location>
        <begin position="20"/>
        <end position="41"/>
    </location>
</feature>
<evidence type="ECO:0000313" key="4">
    <source>
        <dbReference type="Proteomes" id="UP000252100"/>
    </source>
</evidence>